<dbReference type="Proteomes" id="UP000199068">
    <property type="component" value="Unassembled WGS sequence"/>
</dbReference>
<dbReference type="PANTHER" id="PTHR36444">
    <property type="entry name" value="TRANSCRIPTIONAL REGULATOR PROTEIN YOBU-RELATED"/>
    <property type="match status" value="1"/>
</dbReference>
<dbReference type="STRING" id="1121325.SAMN04515677_10246"/>
<accession>A0A1G9K861</accession>
<keyword evidence="2" id="KW-0238">DNA-binding</keyword>
<dbReference type="RefSeq" id="WP_092722933.1">
    <property type="nucleotide sequence ID" value="NZ_FNGW01000002.1"/>
</dbReference>
<dbReference type="EMBL" id="FNGW01000002">
    <property type="protein sequence ID" value="SDL45958.1"/>
    <property type="molecule type" value="Genomic_DNA"/>
</dbReference>
<evidence type="ECO:0000313" key="3">
    <source>
        <dbReference type="Proteomes" id="UP000199068"/>
    </source>
</evidence>
<feature type="domain" description="AraC effector-binding" evidence="1">
    <location>
        <begin position="1"/>
        <end position="153"/>
    </location>
</feature>
<dbReference type="SUPFAM" id="SSF55136">
    <property type="entry name" value="Probable bacterial effector-binding domain"/>
    <property type="match status" value="1"/>
</dbReference>
<evidence type="ECO:0000313" key="2">
    <source>
        <dbReference type="EMBL" id="SDL45958.1"/>
    </source>
</evidence>
<dbReference type="GO" id="GO:0003677">
    <property type="term" value="F:DNA binding"/>
    <property type="evidence" value="ECO:0007669"/>
    <property type="project" value="UniProtKB-KW"/>
</dbReference>
<name>A0A1G9K861_9FIRM</name>
<dbReference type="PANTHER" id="PTHR36444:SF2">
    <property type="entry name" value="TRANSCRIPTIONAL REGULATOR PROTEIN YOBU-RELATED"/>
    <property type="match status" value="1"/>
</dbReference>
<proteinExistence type="predicted"/>
<dbReference type="Gene3D" id="3.20.80.10">
    <property type="entry name" value="Regulatory factor, effector binding domain"/>
    <property type="match status" value="1"/>
</dbReference>
<reference evidence="2 3" key="1">
    <citation type="submission" date="2016-10" db="EMBL/GenBank/DDBJ databases">
        <authorList>
            <person name="de Groot N.N."/>
        </authorList>
    </citation>
    <scope>NUCLEOTIDE SEQUENCE [LARGE SCALE GENOMIC DNA]</scope>
    <source>
        <strain evidence="2 3">DSM 797</strain>
    </source>
</reference>
<gene>
    <name evidence="2" type="ORF">SAMN04515677_10246</name>
</gene>
<dbReference type="InterPro" id="IPR010499">
    <property type="entry name" value="AraC_E-bd"/>
</dbReference>
<organism evidence="2 3">
    <name type="scientific">Romboutsia lituseburensis DSM 797</name>
    <dbReference type="NCBI Taxonomy" id="1121325"/>
    <lineage>
        <taxon>Bacteria</taxon>
        <taxon>Bacillati</taxon>
        <taxon>Bacillota</taxon>
        <taxon>Clostridia</taxon>
        <taxon>Peptostreptococcales</taxon>
        <taxon>Peptostreptococcaceae</taxon>
        <taxon>Romboutsia</taxon>
    </lineage>
</organism>
<sequence length="153" mass="18204">MNYEIVNLNEKQVVGLIKETTNSNNKSIRDIGMLWEEFLGKEHWKKIENRKNNKSIGLYTDYQGDFTQPFNFICGCEVDKNIQFKLPLVSRTIQGGRYAKFIINGDIKESVGEFWLKLWQMDLNRKYSCDFEEYQNNTQDMQKQEIHIYISIK</sequence>
<dbReference type="InterPro" id="IPR053182">
    <property type="entry name" value="YobU-like_regulator"/>
</dbReference>
<dbReference type="AlphaFoldDB" id="A0A1G9K861"/>
<dbReference type="SMART" id="SM00871">
    <property type="entry name" value="AraC_E_bind"/>
    <property type="match status" value="1"/>
</dbReference>
<keyword evidence="3" id="KW-1185">Reference proteome</keyword>
<dbReference type="InterPro" id="IPR011256">
    <property type="entry name" value="Reg_factor_effector_dom_sf"/>
</dbReference>
<dbReference type="Pfam" id="PF14526">
    <property type="entry name" value="Cass2"/>
    <property type="match status" value="1"/>
</dbReference>
<dbReference type="InterPro" id="IPR029441">
    <property type="entry name" value="Cass2"/>
</dbReference>
<evidence type="ECO:0000259" key="1">
    <source>
        <dbReference type="SMART" id="SM00871"/>
    </source>
</evidence>
<protein>
    <submittedName>
        <fullName evidence="2">Predicted transcriptional regulator YdeE, contains AraC-type DNA-binding domain</fullName>
    </submittedName>
</protein>